<dbReference type="Proteomes" id="UP000289738">
    <property type="component" value="Chromosome B03"/>
</dbReference>
<organism evidence="1 2">
    <name type="scientific">Arachis hypogaea</name>
    <name type="common">Peanut</name>
    <dbReference type="NCBI Taxonomy" id="3818"/>
    <lineage>
        <taxon>Eukaryota</taxon>
        <taxon>Viridiplantae</taxon>
        <taxon>Streptophyta</taxon>
        <taxon>Embryophyta</taxon>
        <taxon>Tracheophyta</taxon>
        <taxon>Spermatophyta</taxon>
        <taxon>Magnoliopsida</taxon>
        <taxon>eudicotyledons</taxon>
        <taxon>Gunneridae</taxon>
        <taxon>Pentapetalae</taxon>
        <taxon>rosids</taxon>
        <taxon>fabids</taxon>
        <taxon>Fabales</taxon>
        <taxon>Fabaceae</taxon>
        <taxon>Papilionoideae</taxon>
        <taxon>50 kb inversion clade</taxon>
        <taxon>dalbergioids sensu lato</taxon>
        <taxon>Dalbergieae</taxon>
        <taxon>Pterocarpus clade</taxon>
        <taxon>Arachis</taxon>
    </lineage>
</organism>
<accession>A0A444ZYU0</accession>
<evidence type="ECO:0008006" key="3">
    <source>
        <dbReference type="Google" id="ProtNLM"/>
    </source>
</evidence>
<dbReference type="SUPFAM" id="SSF53187">
    <property type="entry name" value="Zn-dependent exopeptidases"/>
    <property type="match status" value="1"/>
</dbReference>
<name>A0A444ZYU0_ARAHY</name>
<protein>
    <recommendedName>
        <fullName evidence="3">Peptidase M14 carboxypeptidase A domain-containing protein</fullName>
    </recommendedName>
</protein>
<comment type="caution">
    <text evidence="1">The sequence shown here is derived from an EMBL/GenBank/DDBJ whole genome shotgun (WGS) entry which is preliminary data.</text>
</comment>
<dbReference type="EMBL" id="SDMP01000013">
    <property type="protein sequence ID" value="RYR19347.1"/>
    <property type="molecule type" value="Genomic_DNA"/>
</dbReference>
<dbReference type="Gene3D" id="3.40.630.10">
    <property type="entry name" value="Zn peptidases"/>
    <property type="match status" value="1"/>
</dbReference>
<gene>
    <name evidence="1" type="ORF">Ahy_B03g064106</name>
</gene>
<reference evidence="1 2" key="1">
    <citation type="submission" date="2019-01" db="EMBL/GenBank/DDBJ databases">
        <title>Sequencing of cultivated peanut Arachis hypogaea provides insights into genome evolution and oil improvement.</title>
        <authorList>
            <person name="Chen X."/>
        </authorList>
    </citation>
    <scope>NUCLEOTIDE SEQUENCE [LARGE SCALE GENOMIC DNA]</scope>
    <source>
        <strain evidence="2">cv. Fuhuasheng</strain>
        <tissue evidence="1">Leaves</tissue>
    </source>
</reference>
<sequence>MPLQFRLHGSHRCYMKIKGVKLCDCDIEMETIKAGNKGYGAEITVVTYSERKKEADERSKFRILLSFGQHGRELITTELALRILSILSGEQSLPNMDQASLNTTLDKLVIKASSYCRCNCVNNESNMELGSANQDFSEVS</sequence>
<proteinExistence type="predicted"/>
<evidence type="ECO:0000313" key="2">
    <source>
        <dbReference type="Proteomes" id="UP000289738"/>
    </source>
</evidence>
<dbReference type="STRING" id="3818.A0A444ZYU0"/>
<dbReference type="AlphaFoldDB" id="A0A444ZYU0"/>
<evidence type="ECO:0000313" key="1">
    <source>
        <dbReference type="EMBL" id="RYR19347.1"/>
    </source>
</evidence>
<keyword evidence="2" id="KW-1185">Reference proteome</keyword>